<evidence type="ECO:0008006" key="3">
    <source>
        <dbReference type="Google" id="ProtNLM"/>
    </source>
</evidence>
<keyword evidence="2" id="KW-1185">Reference proteome</keyword>
<dbReference type="InterPro" id="IPR023393">
    <property type="entry name" value="START-like_dom_sf"/>
</dbReference>
<dbReference type="AlphaFoldDB" id="A0A8J6CG02"/>
<evidence type="ECO:0000313" key="2">
    <source>
        <dbReference type="Proteomes" id="UP000751190"/>
    </source>
</evidence>
<dbReference type="Gene3D" id="3.30.530.20">
    <property type="match status" value="1"/>
</dbReference>
<accession>A0A8J6CG02</accession>
<reference evidence="1" key="1">
    <citation type="submission" date="2021-05" db="EMBL/GenBank/DDBJ databases">
        <title>The genome of the haptophyte Pavlova lutheri (Diacronema luteri, Pavlovales) - a model for lipid biosynthesis in eukaryotic algae.</title>
        <authorList>
            <person name="Hulatt C.J."/>
            <person name="Posewitz M.C."/>
        </authorList>
    </citation>
    <scope>NUCLEOTIDE SEQUENCE</scope>
    <source>
        <strain evidence="1">NIVA-4/92</strain>
    </source>
</reference>
<name>A0A8J6CG02_DIALT</name>
<sequence length="332" mass="36433">MFPRRGEATLVDDLVERGRVVDALAALRKPAKASAQRDARLPTLAAKVESLERLFAHMDSAVWGKPKGKEGSLLVWHHAKEHIHFFKAHIVLDVPPMDLLVIVREWDLVPTWNGRNVPRAIIMDEPSLVSLRAAAELWLPSPFSNRSVAFDAEGFDVLDSHGVLAIDFATTEGAMRAMPEQLAHLEHVAFVAPSGMRIVPRSSASASAPGARATSDRCEITWTMGLDPKTLPVPSWLVDFVMSIIAPFVHKELVKVVASIKGEYAVRKQQRNTLYGPLGARCDEHVQRRLAAEPRDAAAVSMGAPSVRPRRGFFESLGFGLRPPTPHHAATA</sequence>
<evidence type="ECO:0000313" key="1">
    <source>
        <dbReference type="EMBL" id="KAG8469641.1"/>
    </source>
</evidence>
<dbReference type="Proteomes" id="UP000751190">
    <property type="component" value="Unassembled WGS sequence"/>
</dbReference>
<organism evidence="1 2">
    <name type="scientific">Diacronema lutheri</name>
    <name type="common">Unicellular marine alga</name>
    <name type="synonym">Monochrysis lutheri</name>
    <dbReference type="NCBI Taxonomy" id="2081491"/>
    <lineage>
        <taxon>Eukaryota</taxon>
        <taxon>Haptista</taxon>
        <taxon>Haptophyta</taxon>
        <taxon>Pavlovophyceae</taxon>
        <taxon>Pavlovales</taxon>
        <taxon>Pavlovaceae</taxon>
        <taxon>Diacronema</taxon>
    </lineage>
</organism>
<protein>
    <recommendedName>
        <fullName evidence="3">START domain-containing protein</fullName>
    </recommendedName>
</protein>
<proteinExistence type="predicted"/>
<gene>
    <name evidence="1" type="ORF">KFE25_006096</name>
</gene>
<comment type="caution">
    <text evidence="1">The sequence shown here is derived from an EMBL/GenBank/DDBJ whole genome shotgun (WGS) entry which is preliminary data.</text>
</comment>
<dbReference type="OrthoDB" id="539925at2759"/>
<dbReference type="EMBL" id="JAGTXO010000002">
    <property type="protein sequence ID" value="KAG8469641.1"/>
    <property type="molecule type" value="Genomic_DNA"/>
</dbReference>
<dbReference type="SUPFAM" id="SSF55961">
    <property type="entry name" value="Bet v1-like"/>
    <property type="match status" value="1"/>
</dbReference>